<proteinExistence type="predicted"/>
<dbReference type="NCBIfam" id="TIGR01167">
    <property type="entry name" value="LPXTG_anchor"/>
    <property type="match status" value="1"/>
</dbReference>
<dbReference type="AlphaFoldDB" id="A0A4Y3QLH5"/>
<organism evidence="3 4">
    <name type="scientific">Microbacterium testaceum</name>
    <name type="common">Aureobacterium testaceum</name>
    <name type="synonym">Brevibacterium testaceum</name>
    <dbReference type="NCBI Taxonomy" id="2033"/>
    <lineage>
        <taxon>Bacteria</taxon>
        <taxon>Bacillati</taxon>
        <taxon>Actinomycetota</taxon>
        <taxon>Actinomycetes</taxon>
        <taxon>Micrococcales</taxon>
        <taxon>Microbacteriaceae</taxon>
        <taxon>Microbacterium</taxon>
    </lineage>
</organism>
<gene>
    <name evidence="3" type="ORF">MTE01_20490</name>
</gene>
<evidence type="ECO:0000313" key="3">
    <source>
        <dbReference type="EMBL" id="GEB46104.1"/>
    </source>
</evidence>
<dbReference type="OrthoDB" id="5083936at2"/>
<feature type="signal peptide" evidence="2">
    <location>
        <begin position="1"/>
        <end position="28"/>
    </location>
</feature>
<sequence length="173" mass="16613">MKLNLKKAGVTAALAGALLFAAPAVAQAYVPTAPGTQTVTITNNGPVTFNVAPGATVNFVLVGYNANQAGLATANLPVSSKSITKVADASGNATAVVTLPADARGTYTLSATPAGGTAGGSSNNAGGSTGLPATGFDANSMLGLWVGGGALALAGGTIAVATTVRRNRAEGKA</sequence>
<keyword evidence="1" id="KW-0472">Membrane</keyword>
<comment type="caution">
    <text evidence="3">The sequence shown here is derived from an EMBL/GenBank/DDBJ whole genome shotgun (WGS) entry which is preliminary data.</text>
</comment>
<keyword evidence="2" id="KW-0732">Signal</keyword>
<dbReference type="GeneID" id="57144737"/>
<dbReference type="EMBL" id="BJML01000006">
    <property type="protein sequence ID" value="GEB46104.1"/>
    <property type="molecule type" value="Genomic_DNA"/>
</dbReference>
<accession>A0A4Y3QLH5</accession>
<keyword evidence="1" id="KW-1133">Transmembrane helix</keyword>
<evidence type="ECO:0000256" key="1">
    <source>
        <dbReference type="SAM" id="Phobius"/>
    </source>
</evidence>
<dbReference type="InterPro" id="IPR008972">
    <property type="entry name" value="Cupredoxin"/>
</dbReference>
<dbReference type="RefSeq" id="WP_141377308.1">
    <property type="nucleotide sequence ID" value="NZ_BJML01000006.1"/>
</dbReference>
<evidence type="ECO:0000313" key="4">
    <source>
        <dbReference type="Proteomes" id="UP000319525"/>
    </source>
</evidence>
<protein>
    <recommendedName>
        <fullName evidence="5">LPXTG-motif cell wall anchor domain-containing protein</fullName>
    </recommendedName>
</protein>
<name>A0A4Y3QLH5_MICTE</name>
<dbReference type="Proteomes" id="UP000319525">
    <property type="component" value="Unassembled WGS sequence"/>
</dbReference>
<feature type="chain" id="PRO_5021193099" description="LPXTG-motif cell wall anchor domain-containing protein" evidence="2">
    <location>
        <begin position="29"/>
        <end position="173"/>
    </location>
</feature>
<evidence type="ECO:0008006" key="5">
    <source>
        <dbReference type="Google" id="ProtNLM"/>
    </source>
</evidence>
<dbReference type="SUPFAM" id="SSF49503">
    <property type="entry name" value="Cupredoxins"/>
    <property type="match status" value="1"/>
</dbReference>
<evidence type="ECO:0000256" key="2">
    <source>
        <dbReference type="SAM" id="SignalP"/>
    </source>
</evidence>
<keyword evidence="1" id="KW-0812">Transmembrane</keyword>
<feature type="transmembrane region" description="Helical" evidence="1">
    <location>
        <begin position="142"/>
        <end position="164"/>
    </location>
</feature>
<reference evidence="3 4" key="1">
    <citation type="submission" date="2019-06" db="EMBL/GenBank/DDBJ databases">
        <title>Whole genome shotgun sequence of Microbacterium testaceum NBRC 12675.</title>
        <authorList>
            <person name="Hosoyama A."/>
            <person name="Uohara A."/>
            <person name="Ohji S."/>
            <person name="Ichikawa N."/>
        </authorList>
    </citation>
    <scope>NUCLEOTIDE SEQUENCE [LARGE SCALE GENOMIC DNA]</scope>
    <source>
        <strain evidence="3 4">NBRC 12675</strain>
    </source>
</reference>